<feature type="region of interest" description="Disordered" evidence="1">
    <location>
        <begin position="221"/>
        <end position="246"/>
    </location>
</feature>
<dbReference type="CDD" id="cd02859">
    <property type="entry name" value="E_set_AMPKbeta_like_N"/>
    <property type="match status" value="1"/>
</dbReference>
<feature type="compositionally biased region" description="Basic and acidic residues" evidence="1">
    <location>
        <begin position="717"/>
        <end position="730"/>
    </location>
</feature>
<comment type="caution">
    <text evidence="2">The sequence shown here is derived from an EMBL/GenBank/DDBJ whole genome shotgun (WGS) entry which is preliminary data.</text>
</comment>
<protein>
    <recommendedName>
        <fullName evidence="4">AMP-activated protein kinase glycogen-binding domain-containing protein</fullName>
    </recommendedName>
</protein>
<accession>A0A9W8YSI6</accession>
<dbReference type="InterPro" id="IPR013783">
    <property type="entry name" value="Ig-like_fold"/>
</dbReference>
<feature type="compositionally biased region" description="Low complexity" evidence="1">
    <location>
        <begin position="593"/>
        <end position="606"/>
    </location>
</feature>
<dbReference type="Gene3D" id="2.60.40.10">
    <property type="entry name" value="Immunoglobulins"/>
    <property type="match status" value="1"/>
</dbReference>
<proteinExistence type="predicted"/>
<feature type="compositionally biased region" description="Polar residues" evidence="1">
    <location>
        <begin position="779"/>
        <end position="792"/>
    </location>
</feature>
<keyword evidence="3" id="KW-1185">Reference proteome</keyword>
<evidence type="ECO:0008006" key="4">
    <source>
        <dbReference type="Google" id="ProtNLM"/>
    </source>
</evidence>
<evidence type="ECO:0000313" key="3">
    <source>
        <dbReference type="Proteomes" id="UP001140453"/>
    </source>
</evidence>
<sequence length="876" mass="92802">MSDNKVPVTITNRAPGIQPPVYVAGNYSNPEWVPEPMEYTISEDGVYTFTKTLQVEPESKIVYKFRVGEGDWWLLNEDAPTVTDDAGNRNNILEAPKVTVPEEHTGSEETAADVQTKPAESTEGSTQNVPQNTDANPEIVQTQPVSQLEVLKSSDQVDPARTSTPEFIKTITEVSESAALLDRSTPEPRAPEIGTGKNEVPTSTTVQPNAADTAAEVADSAALLDQPTPQESDVDVMQKDKEAPSEVAAQVADTAATLDTDDDKETPSEVAAQVSDTAAKFDSAELEGPPKTVSPLYKTLADVKADMKDESLEIAGFSNDHEPVPLFAHECAGLYEDDEVPGADEQGPNLSSGRSYEGHKEDYDDPTLERFPSTRDEIISTVRKVETGLNEDQVSVEGVPLSPVVNARGSPTAEARDEPRASETSTAPRGQQQLSLPPSLTGTEEPSRSSISLQSIAEGAEGAESAEEDEPAELKSEYIADVVEKSNGVDGITEAKEKTDVDPSENSAANKIDSKVAQAETADEVIEVAQDAEGGQVEDFGVTSTDLGKEKAQQSESDDIVHADGKARPEKDAAADSKVIDAEVKPSARKPAVESVITVPSPSVSPNTGLLSPVSDDDEAVIVKTTKGEEKGTTKSGYLTPDRAATPQPEEPGSPREPAPNTANPVAESDSNSRVLDSQVEGPASEPRSPQILVSEPEEIRPDEELLPAATLGEPLDESRPVDQDSEGLKQEGSPTVEGSSQSLKGIDASDNIETSSNVEEAPAPKAPLEGNSYKDASIANNSEASATVNGSGETGPHSEDTATASAREESQSSTLKKRSVARPDPADRTGTPVSITDSHKEAAKGGNWFSAFLRLIFIDFFGGFVRKITGGGRKT</sequence>
<feature type="compositionally biased region" description="Basic and acidic residues" evidence="1">
    <location>
        <begin position="547"/>
        <end position="586"/>
    </location>
</feature>
<feature type="region of interest" description="Disordered" evidence="1">
    <location>
        <begin position="178"/>
        <end position="206"/>
    </location>
</feature>
<feature type="compositionally biased region" description="Basic and acidic residues" evidence="1">
    <location>
        <begin position="372"/>
        <end position="386"/>
    </location>
</feature>
<feature type="compositionally biased region" description="Polar residues" evidence="1">
    <location>
        <begin position="118"/>
        <end position="136"/>
    </location>
</feature>
<feature type="compositionally biased region" description="Polar residues" evidence="1">
    <location>
        <begin position="733"/>
        <end position="744"/>
    </location>
</feature>
<dbReference type="AlphaFoldDB" id="A0A9W8YSI6"/>
<name>A0A9W8YSI6_9PEZI</name>
<evidence type="ECO:0000256" key="1">
    <source>
        <dbReference type="SAM" id="MobiDB-lite"/>
    </source>
</evidence>
<organism evidence="2 3">
    <name type="scientific">Gnomoniopsis smithogilvyi</name>
    <dbReference type="NCBI Taxonomy" id="1191159"/>
    <lineage>
        <taxon>Eukaryota</taxon>
        <taxon>Fungi</taxon>
        <taxon>Dikarya</taxon>
        <taxon>Ascomycota</taxon>
        <taxon>Pezizomycotina</taxon>
        <taxon>Sordariomycetes</taxon>
        <taxon>Sordariomycetidae</taxon>
        <taxon>Diaporthales</taxon>
        <taxon>Gnomoniaceae</taxon>
        <taxon>Gnomoniopsis</taxon>
    </lineage>
</organism>
<dbReference type="Proteomes" id="UP001140453">
    <property type="component" value="Unassembled WGS sequence"/>
</dbReference>
<feature type="compositionally biased region" description="Pro residues" evidence="1">
    <location>
        <begin position="649"/>
        <end position="658"/>
    </location>
</feature>
<dbReference type="OrthoDB" id="5350410at2759"/>
<feature type="compositionally biased region" description="Basic and acidic residues" evidence="1">
    <location>
        <begin position="797"/>
        <end position="811"/>
    </location>
</feature>
<dbReference type="EMBL" id="JAPEVB010000003">
    <property type="protein sequence ID" value="KAJ4391612.1"/>
    <property type="molecule type" value="Genomic_DNA"/>
</dbReference>
<dbReference type="InterPro" id="IPR014756">
    <property type="entry name" value="Ig_E-set"/>
</dbReference>
<feature type="region of interest" description="Disordered" evidence="1">
    <location>
        <begin position="335"/>
        <end position="517"/>
    </location>
</feature>
<evidence type="ECO:0000313" key="2">
    <source>
        <dbReference type="EMBL" id="KAJ4391612.1"/>
    </source>
</evidence>
<feature type="compositionally biased region" description="Basic and acidic residues" evidence="1">
    <location>
        <begin position="472"/>
        <end position="484"/>
    </location>
</feature>
<dbReference type="SUPFAM" id="SSF81296">
    <property type="entry name" value="E set domains"/>
    <property type="match status" value="1"/>
</dbReference>
<feature type="compositionally biased region" description="Polar residues" evidence="1">
    <location>
        <begin position="422"/>
        <end position="455"/>
    </location>
</feature>
<gene>
    <name evidence="2" type="ORF">N0V93_005231</name>
</gene>
<feature type="region of interest" description="Disordered" evidence="1">
    <location>
        <begin position="99"/>
        <end position="136"/>
    </location>
</feature>
<feature type="region of interest" description="Disordered" evidence="1">
    <location>
        <begin position="529"/>
        <end position="841"/>
    </location>
</feature>
<reference evidence="2" key="1">
    <citation type="submission" date="2022-10" db="EMBL/GenBank/DDBJ databases">
        <title>Tapping the CABI collections for fungal endophytes: first genome assemblies for Collariella, Neodidymelliopsis, Ascochyta clinopodiicola, Didymella pomorum, Didymosphaeria variabile, Neocosmospora piperis and Neocucurbitaria cava.</title>
        <authorList>
            <person name="Hill R."/>
        </authorList>
    </citation>
    <scope>NUCLEOTIDE SEQUENCE</scope>
    <source>
        <strain evidence="2">IMI 355082</strain>
    </source>
</reference>
<feature type="compositionally biased region" description="Polar residues" evidence="1">
    <location>
        <begin position="661"/>
        <end position="676"/>
    </location>
</feature>